<dbReference type="Proteomes" id="UP001164746">
    <property type="component" value="Chromosome 7"/>
</dbReference>
<dbReference type="PRINTS" id="PR00109">
    <property type="entry name" value="TYRKINASE"/>
</dbReference>
<feature type="domain" description="Protein kinase" evidence="2">
    <location>
        <begin position="152"/>
        <end position="372"/>
    </location>
</feature>
<reference evidence="3" key="1">
    <citation type="submission" date="2022-11" db="EMBL/GenBank/DDBJ databases">
        <title>Centuries of genome instability and evolution in soft-shell clam transmissible cancer (bioRxiv).</title>
        <authorList>
            <person name="Hart S.F.M."/>
            <person name="Yonemitsu M.A."/>
            <person name="Giersch R.M."/>
            <person name="Beal B.F."/>
            <person name="Arriagada G."/>
            <person name="Davis B.W."/>
            <person name="Ostrander E.A."/>
            <person name="Goff S.P."/>
            <person name="Metzger M.J."/>
        </authorList>
    </citation>
    <scope>NUCLEOTIDE SEQUENCE</scope>
    <source>
        <strain evidence="3">MELC-2E11</strain>
        <tissue evidence="3">Siphon/mantle</tissue>
    </source>
</reference>
<dbReference type="SUPFAM" id="SSF56112">
    <property type="entry name" value="Protein kinase-like (PK-like)"/>
    <property type="match status" value="1"/>
</dbReference>
<dbReference type="InterPro" id="IPR008266">
    <property type="entry name" value="Tyr_kinase_AS"/>
</dbReference>
<dbReference type="InterPro" id="IPR050122">
    <property type="entry name" value="RTK"/>
</dbReference>
<dbReference type="PROSITE" id="PS00109">
    <property type="entry name" value="PROTEIN_KINASE_TYR"/>
    <property type="match status" value="1"/>
</dbReference>
<dbReference type="Pfam" id="PF07714">
    <property type="entry name" value="PK_Tyr_Ser-Thr"/>
    <property type="match status" value="1"/>
</dbReference>
<dbReference type="Gene3D" id="1.10.510.10">
    <property type="entry name" value="Transferase(Phosphotransferase) domain 1"/>
    <property type="match status" value="1"/>
</dbReference>
<organism evidence="3 4">
    <name type="scientific">Mya arenaria</name>
    <name type="common">Soft-shell clam</name>
    <dbReference type="NCBI Taxonomy" id="6604"/>
    <lineage>
        <taxon>Eukaryota</taxon>
        <taxon>Metazoa</taxon>
        <taxon>Spiralia</taxon>
        <taxon>Lophotrochozoa</taxon>
        <taxon>Mollusca</taxon>
        <taxon>Bivalvia</taxon>
        <taxon>Autobranchia</taxon>
        <taxon>Heteroconchia</taxon>
        <taxon>Euheterodonta</taxon>
        <taxon>Imparidentia</taxon>
        <taxon>Neoheterodontei</taxon>
        <taxon>Myida</taxon>
        <taxon>Myoidea</taxon>
        <taxon>Myidae</taxon>
        <taxon>Mya</taxon>
    </lineage>
</organism>
<evidence type="ECO:0000313" key="4">
    <source>
        <dbReference type="Proteomes" id="UP001164746"/>
    </source>
</evidence>
<dbReference type="InterPro" id="IPR000719">
    <property type="entry name" value="Prot_kinase_dom"/>
</dbReference>
<feature type="transmembrane region" description="Helical" evidence="1">
    <location>
        <begin position="72"/>
        <end position="94"/>
    </location>
</feature>
<evidence type="ECO:0000259" key="2">
    <source>
        <dbReference type="PROSITE" id="PS50011"/>
    </source>
</evidence>
<dbReference type="PROSITE" id="PS50011">
    <property type="entry name" value="PROTEIN_KINASE_DOM"/>
    <property type="match status" value="1"/>
</dbReference>
<dbReference type="InterPro" id="IPR011009">
    <property type="entry name" value="Kinase-like_dom_sf"/>
</dbReference>
<dbReference type="EMBL" id="CP111018">
    <property type="protein sequence ID" value="WAR10627.1"/>
    <property type="molecule type" value="Genomic_DNA"/>
</dbReference>
<dbReference type="PANTHER" id="PTHR24416:SF619">
    <property type="entry name" value="TYROSINE-PROTEIN KINASE TRANSMEMBRANE RECEPTOR ROR-LIKE PROTEIN"/>
    <property type="match status" value="1"/>
</dbReference>
<protein>
    <submittedName>
        <fullName evidence="3">NTRK2-like protein</fullName>
    </submittedName>
</protein>
<dbReference type="InterPro" id="IPR020635">
    <property type="entry name" value="Tyr_kinase_cat_dom"/>
</dbReference>
<evidence type="ECO:0000313" key="3">
    <source>
        <dbReference type="EMBL" id="WAR10627.1"/>
    </source>
</evidence>
<name>A0ABY7EKW8_MYAAR</name>
<proteinExistence type="predicted"/>
<dbReference type="PANTHER" id="PTHR24416">
    <property type="entry name" value="TYROSINE-PROTEIN KINASE RECEPTOR"/>
    <property type="match status" value="1"/>
</dbReference>
<keyword evidence="1" id="KW-0472">Membrane</keyword>
<dbReference type="SMART" id="SM00219">
    <property type="entry name" value="TyrKc"/>
    <property type="match status" value="1"/>
</dbReference>
<keyword evidence="4" id="KW-1185">Reference proteome</keyword>
<dbReference type="InterPro" id="IPR001245">
    <property type="entry name" value="Ser-Thr/Tyr_kinase_cat_dom"/>
</dbReference>
<keyword evidence="1" id="KW-1133">Transmembrane helix</keyword>
<evidence type="ECO:0000256" key="1">
    <source>
        <dbReference type="SAM" id="Phobius"/>
    </source>
</evidence>
<feature type="non-terminal residue" evidence="3">
    <location>
        <position position="372"/>
    </location>
</feature>
<keyword evidence="1" id="KW-0812">Transmembrane</keyword>
<sequence>MGFNGIYADLTNAIKCQDDGDCPVNGKCPTGDILMKNICVCVDNLVPATQNALADDTIYQNTLSTSDISIKILIPFAGTVLISALLIVVIIRGFGCCRKSPREKNTAVIKASEGVHLLDKINVVNNNPNYLMSITNTYKKTPGVVNIPVEHIKLMEVVGEGAFEQVYKGDEFQKNRNVAVKVLKEGVSNEARKDFEREVDIMSAFDHDNILKLLGTVQTDNSDTPYMVFEYMKHGDLAELFRKNAHSVPQTEETLQLQKISNGMKYLTSQHFVHRDLATRNCLVGEGLTLKISDFGMSRDIYTCDCYRIGGSRMLPVRWLSPEAVKWAKFNTEKYLGIRSGIMGDFQFWKTTVIRFLEENILLQRPEECPSI</sequence>
<accession>A0ABY7EKW8</accession>
<gene>
    <name evidence="3" type="ORF">MAR_035703</name>
</gene>